<feature type="domain" description="DUF4342" evidence="2">
    <location>
        <begin position="9"/>
        <end position="84"/>
    </location>
</feature>
<dbReference type="InterPro" id="IPR025642">
    <property type="entry name" value="DUF4342"/>
</dbReference>
<organism evidence="3 4">
    <name type="scientific">Candidatus Woesebacteria bacterium RBG_13_34_9</name>
    <dbReference type="NCBI Taxonomy" id="1802477"/>
    <lineage>
        <taxon>Bacteria</taxon>
        <taxon>Candidatus Woeseibacteriota</taxon>
    </lineage>
</organism>
<evidence type="ECO:0000256" key="1">
    <source>
        <dbReference type="SAM" id="Phobius"/>
    </source>
</evidence>
<reference evidence="3 4" key="1">
    <citation type="journal article" date="2016" name="Nat. Commun.">
        <title>Thousands of microbial genomes shed light on interconnected biogeochemical processes in an aquifer system.</title>
        <authorList>
            <person name="Anantharaman K."/>
            <person name="Brown C.T."/>
            <person name="Hug L.A."/>
            <person name="Sharon I."/>
            <person name="Castelle C.J."/>
            <person name="Probst A.J."/>
            <person name="Thomas B.C."/>
            <person name="Singh A."/>
            <person name="Wilkins M.J."/>
            <person name="Karaoz U."/>
            <person name="Brodie E.L."/>
            <person name="Williams K.H."/>
            <person name="Hubbard S.S."/>
            <person name="Banfield J.F."/>
        </authorList>
    </citation>
    <scope>NUCLEOTIDE SEQUENCE [LARGE SCALE GENOMIC DNA]</scope>
</reference>
<evidence type="ECO:0000313" key="3">
    <source>
        <dbReference type="EMBL" id="OGM09549.1"/>
    </source>
</evidence>
<name>A0A1F7X4B5_9BACT</name>
<keyword evidence="1" id="KW-1133">Transmembrane helix</keyword>
<gene>
    <name evidence="3" type="ORF">A2159_00160</name>
</gene>
<keyword evidence="1" id="KW-0472">Membrane</keyword>
<feature type="transmembrane region" description="Helical" evidence="1">
    <location>
        <begin position="47"/>
        <end position="75"/>
    </location>
</feature>
<dbReference type="Pfam" id="PF14242">
    <property type="entry name" value="DUF4342"/>
    <property type="match status" value="1"/>
</dbReference>
<dbReference type="AlphaFoldDB" id="A0A1F7X4B5"/>
<comment type="caution">
    <text evidence="3">The sequence shown here is derived from an EMBL/GenBank/DDBJ whole genome shotgun (WGS) entry which is preliminary data.</text>
</comment>
<proteinExistence type="predicted"/>
<evidence type="ECO:0000259" key="2">
    <source>
        <dbReference type="Pfam" id="PF14242"/>
    </source>
</evidence>
<sequence length="85" mass="9203">MVVKTKSSEKEESFEIHGEDLLKKIKELIKEGNVRRITIINKEGKEILVIPLTVGVVGALLAPPLAAVGAIAALVTECTIKVERI</sequence>
<accession>A0A1F7X4B5</accession>
<keyword evidence="1" id="KW-0812">Transmembrane</keyword>
<dbReference type="Proteomes" id="UP000179219">
    <property type="component" value="Unassembled WGS sequence"/>
</dbReference>
<evidence type="ECO:0000313" key="4">
    <source>
        <dbReference type="Proteomes" id="UP000179219"/>
    </source>
</evidence>
<protein>
    <recommendedName>
        <fullName evidence="2">DUF4342 domain-containing protein</fullName>
    </recommendedName>
</protein>
<dbReference type="EMBL" id="MGFP01000021">
    <property type="protein sequence ID" value="OGM09549.1"/>
    <property type="molecule type" value="Genomic_DNA"/>
</dbReference>